<name>A0ABS9SFP1_9BACT</name>
<dbReference type="CDD" id="cd00586">
    <property type="entry name" value="4HBT"/>
    <property type="match status" value="1"/>
</dbReference>
<evidence type="ECO:0000313" key="3">
    <source>
        <dbReference type="EMBL" id="MCH5597181.1"/>
    </source>
</evidence>
<dbReference type="InterPro" id="IPR050563">
    <property type="entry name" value="4-hydroxybenzoyl-CoA_TE"/>
</dbReference>
<dbReference type="EMBL" id="JAKWBL010000001">
    <property type="protein sequence ID" value="MCH5597181.1"/>
    <property type="molecule type" value="Genomic_DNA"/>
</dbReference>
<keyword evidence="2" id="KW-0378">Hydrolase</keyword>
<dbReference type="Proteomes" id="UP001202248">
    <property type="component" value="Unassembled WGS sequence"/>
</dbReference>
<organism evidence="3 4">
    <name type="scientific">Niabella ginsengisoli</name>
    <dbReference type="NCBI Taxonomy" id="522298"/>
    <lineage>
        <taxon>Bacteria</taxon>
        <taxon>Pseudomonadati</taxon>
        <taxon>Bacteroidota</taxon>
        <taxon>Chitinophagia</taxon>
        <taxon>Chitinophagales</taxon>
        <taxon>Chitinophagaceae</taxon>
        <taxon>Niabella</taxon>
    </lineage>
</organism>
<proteinExistence type="inferred from homology"/>
<evidence type="ECO:0000256" key="1">
    <source>
        <dbReference type="ARBA" id="ARBA00005953"/>
    </source>
</evidence>
<comment type="similarity">
    <text evidence="1">Belongs to the 4-hydroxybenzoyl-CoA thioesterase family.</text>
</comment>
<reference evidence="3 4" key="1">
    <citation type="submission" date="2022-02" db="EMBL/GenBank/DDBJ databases">
        <authorList>
            <person name="Min J."/>
        </authorList>
    </citation>
    <scope>NUCLEOTIDE SEQUENCE [LARGE SCALE GENOMIC DNA]</scope>
    <source>
        <strain evidence="3 4">GR10-1</strain>
    </source>
</reference>
<dbReference type="PANTHER" id="PTHR31793">
    <property type="entry name" value="4-HYDROXYBENZOYL-COA THIOESTERASE FAMILY MEMBER"/>
    <property type="match status" value="1"/>
</dbReference>
<protein>
    <submittedName>
        <fullName evidence="3">Thioesterase family protein</fullName>
    </submittedName>
</protein>
<sequence length="143" mass="16047">MARIKVALPNNFSFSTHIPIRITDINYGGHVGNDALLSILHEARLQFLNHHDYTEMNFEGTGLIMADVAIEFKAEAFYGDVLTVFITANDFSRVGFDLVYKLEKRVEEKTVVIAIAKTGMVCYNYNSKKVSAVPAEAIAKFQR</sequence>
<dbReference type="PANTHER" id="PTHR31793:SF27">
    <property type="entry name" value="NOVEL THIOESTERASE SUPERFAMILY DOMAIN AND SAPOSIN A-TYPE DOMAIN CONTAINING PROTEIN (0610012H03RIK)"/>
    <property type="match status" value="1"/>
</dbReference>
<dbReference type="Pfam" id="PF13279">
    <property type="entry name" value="4HBT_2"/>
    <property type="match status" value="1"/>
</dbReference>
<dbReference type="SUPFAM" id="SSF54637">
    <property type="entry name" value="Thioesterase/thiol ester dehydrase-isomerase"/>
    <property type="match status" value="1"/>
</dbReference>
<dbReference type="Gene3D" id="3.10.129.10">
    <property type="entry name" value="Hotdog Thioesterase"/>
    <property type="match status" value="1"/>
</dbReference>
<comment type="caution">
    <text evidence="3">The sequence shown here is derived from an EMBL/GenBank/DDBJ whole genome shotgun (WGS) entry which is preliminary data.</text>
</comment>
<keyword evidence="4" id="KW-1185">Reference proteome</keyword>
<dbReference type="InterPro" id="IPR029069">
    <property type="entry name" value="HotDog_dom_sf"/>
</dbReference>
<accession>A0ABS9SFP1</accession>
<dbReference type="RefSeq" id="WP_240826585.1">
    <property type="nucleotide sequence ID" value="NZ_JAKWBL010000001.1"/>
</dbReference>
<evidence type="ECO:0000313" key="4">
    <source>
        <dbReference type="Proteomes" id="UP001202248"/>
    </source>
</evidence>
<evidence type="ECO:0000256" key="2">
    <source>
        <dbReference type="ARBA" id="ARBA00022801"/>
    </source>
</evidence>
<gene>
    <name evidence="3" type="ORF">MKP09_04295</name>
</gene>